<proteinExistence type="predicted"/>
<dbReference type="Proteomes" id="UP001155280">
    <property type="component" value="Unassembled WGS sequence"/>
</dbReference>
<name>A0A9X2KYI2_9FLAO</name>
<dbReference type="Pfam" id="PF00188">
    <property type="entry name" value="CAP"/>
    <property type="match status" value="1"/>
</dbReference>
<dbReference type="PROSITE" id="PS51257">
    <property type="entry name" value="PROKAR_LIPOPROTEIN"/>
    <property type="match status" value="1"/>
</dbReference>
<protein>
    <submittedName>
        <fullName evidence="2">CAP domain-containing protein</fullName>
    </submittedName>
</protein>
<dbReference type="RefSeq" id="WP_241551477.1">
    <property type="nucleotide sequence ID" value="NZ_JANCNS010000002.1"/>
</dbReference>
<dbReference type="Gene3D" id="3.40.33.10">
    <property type="entry name" value="CAP"/>
    <property type="match status" value="1"/>
</dbReference>
<evidence type="ECO:0000313" key="2">
    <source>
        <dbReference type="EMBL" id="MCP9200720.1"/>
    </source>
</evidence>
<feature type="domain" description="SCP" evidence="1">
    <location>
        <begin position="55"/>
        <end position="162"/>
    </location>
</feature>
<evidence type="ECO:0000313" key="3">
    <source>
        <dbReference type="Proteomes" id="UP001155280"/>
    </source>
</evidence>
<sequence>MKRVLTTSLTLIFCAMLLTSCSKDSLEDDVTAYNQVVTEKAEYEYSPIEVEIIEDLNIYRKAIGLEELKPMAEISIESEGHNEYMIEEGTVSHDNFSQRASKLMNKVGAKSVSENVAFGYYSADAVVKAWLKSKSHRENIESNHTHFGISVRKDADGRNYFTNIFIKK</sequence>
<dbReference type="PANTHER" id="PTHR31157:SF1">
    <property type="entry name" value="SCP DOMAIN-CONTAINING PROTEIN"/>
    <property type="match status" value="1"/>
</dbReference>
<dbReference type="PANTHER" id="PTHR31157">
    <property type="entry name" value="SCP DOMAIN-CONTAINING PROTEIN"/>
    <property type="match status" value="1"/>
</dbReference>
<organism evidence="2 3">
    <name type="scientific">Christiangramia oceanisediminis</name>
    <dbReference type="NCBI Taxonomy" id="2920386"/>
    <lineage>
        <taxon>Bacteria</taxon>
        <taxon>Pseudomonadati</taxon>
        <taxon>Bacteroidota</taxon>
        <taxon>Flavobacteriia</taxon>
        <taxon>Flavobacteriales</taxon>
        <taxon>Flavobacteriaceae</taxon>
        <taxon>Christiangramia</taxon>
    </lineage>
</organism>
<keyword evidence="3" id="KW-1185">Reference proteome</keyword>
<reference evidence="2" key="1">
    <citation type="submission" date="2022-07" db="EMBL/GenBank/DDBJ databases">
        <title>Gramela sediminis sp. nov., isolated from deep-sea sediment of the Indian Ocean.</title>
        <authorList>
            <person name="Shi H."/>
        </authorList>
    </citation>
    <scope>NUCLEOTIDE SEQUENCE</scope>
    <source>
        <strain evidence="2">GC03-9</strain>
    </source>
</reference>
<dbReference type="InterPro" id="IPR035940">
    <property type="entry name" value="CAP_sf"/>
</dbReference>
<dbReference type="SUPFAM" id="SSF55797">
    <property type="entry name" value="PR-1-like"/>
    <property type="match status" value="1"/>
</dbReference>
<accession>A0A9X2KYI2</accession>
<evidence type="ECO:0000259" key="1">
    <source>
        <dbReference type="Pfam" id="PF00188"/>
    </source>
</evidence>
<dbReference type="AlphaFoldDB" id="A0A9X2KYI2"/>
<gene>
    <name evidence="2" type="ORF">MKO06_12435</name>
</gene>
<dbReference type="InterPro" id="IPR014044">
    <property type="entry name" value="CAP_dom"/>
</dbReference>
<dbReference type="EMBL" id="JANCNS010000002">
    <property type="protein sequence ID" value="MCP9200720.1"/>
    <property type="molecule type" value="Genomic_DNA"/>
</dbReference>
<dbReference type="CDD" id="cd05379">
    <property type="entry name" value="CAP_bacterial"/>
    <property type="match status" value="1"/>
</dbReference>
<comment type="caution">
    <text evidence="2">The sequence shown here is derived from an EMBL/GenBank/DDBJ whole genome shotgun (WGS) entry which is preliminary data.</text>
</comment>